<dbReference type="PROSITE" id="PS00598">
    <property type="entry name" value="CHROMO_1"/>
    <property type="match status" value="1"/>
</dbReference>
<feature type="region of interest" description="Disordered" evidence="3">
    <location>
        <begin position="193"/>
        <end position="220"/>
    </location>
</feature>
<dbReference type="InterPro" id="IPR051219">
    <property type="entry name" value="Heterochromatin_chromo-domain"/>
</dbReference>
<organism evidence="5 6">
    <name type="scientific">Blepharisma stoltei</name>
    <dbReference type="NCBI Taxonomy" id="1481888"/>
    <lineage>
        <taxon>Eukaryota</taxon>
        <taxon>Sar</taxon>
        <taxon>Alveolata</taxon>
        <taxon>Ciliophora</taxon>
        <taxon>Postciliodesmatophora</taxon>
        <taxon>Heterotrichea</taxon>
        <taxon>Heterotrichida</taxon>
        <taxon>Blepharismidae</taxon>
        <taxon>Blepharisma</taxon>
    </lineage>
</organism>
<dbReference type="Pfam" id="PF00385">
    <property type="entry name" value="Chromo"/>
    <property type="match status" value="1"/>
</dbReference>
<comment type="caution">
    <text evidence="5">The sequence shown here is derived from an EMBL/GenBank/DDBJ whole genome shotgun (WGS) entry which is preliminary data.</text>
</comment>
<gene>
    <name evidence="5" type="ORF">BSTOLATCC_MIC43165</name>
</gene>
<feature type="domain" description="Chromo" evidence="4">
    <location>
        <begin position="8"/>
        <end position="69"/>
    </location>
</feature>
<dbReference type="SMART" id="SM00298">
    <property type="entry name" value="CHROMO"/>
    <property type="match status" value="1"/>
</dbReference>
<feature type="compositionally biased region" description="Polar residues" evidence="3">
    <location>
        <begin position="139"/>
        <end position="149"/>
    </location>
</feature>
<dbReference type="Proteomes" id="UP001162131">
    <property type="component" value="Unassembled WGS sequence"/>
</dbReference>
<evidence type="ECO:0000313" key="6">
    <source>
        <dbReference type="Proteomes" id="UP001162131"/>
    </source>
</evidence>
<dbReference type="InterPro" id="IPR023779">
    <property type="entry name" value="Chromodomain_CS"/>
</dbReference>
<dbReference type="GO" id="GO:0005634">
    <property type="term" value="C:nucleus"/>
    <property type="evidence" value="ECO:0007669"/>
    <property type="project" value="UniProtKB-SubCell"/>
</dbReference>
<reference evidence="5" key="1">
    <citation type="submission" date="2021-09" db="EMBL/GenBank/DDBJ databases">
        <authorList>
            <consortium name="AG Swart"/>
            <person name="Singh M."/>
            <person name="Singh A."/>
            <person name="Seah K."/>
            <person name="Emmerich C."/>
        </authorList>
    </citation>
    <scope>NUCLEOTIDE SEQUENCE</scope>
    <source>
        <strain evidence="5">ATCC30299</strain>
    </source>
</reference>
<dbReference type="InterPro" id="IPR023780">
    <property type="entry name" value="Chromo_domain"/>
</dbReference>
<dbReference type="CDD" id="cd00024">
    <property type="entry name" value="CD_CSD"/>
    <property type="match status" value="1"/>
</dbReference>
<proteinExistence type="predicted"/>
<evidence type="ECO:0000259" key="4">
    <source>
        <dbReference type="PROSITE" id="PS50013"/>
    </source>
</evidence>
<feature type="compositionally biased region" description="Basic and acidic residues" evidence="3">
    <location>
        <begin position="75"/>
        <end position="123"/>
    </location>
</feature>
<accession>A0AAU9K1R2</accession>
<dbReference type="InterPro" id="IPR016197">
    <property type="entry name" value="Chromo-like_dom_sf"/>
</dbReference>
<name>A0AAU9K1R2_9CILI</name>
<evidence type="ECO:0000256" key="2">
    <source>
        <dbReference type="ARBA" id="ARBA00023242"/>
    </source>
</evidence>
<dbReference type="Gene3D" id="2.40.50.40">
    <property type="match status" value="1"/>
</dbReference>
<keyword evidence="2" id="KW-0539">Nucleus</keyword>
<dbReference type="InterPro" id="IPR000953">
    <property type="entry name" value="Chromo/chromo_shadow_dom"/>
</dbReference>
<evidence type="ECO:0000256" key="1">
    <source>
        <dbReference type="ARBA" id="ARBA00004123"/>
    </source>
</evidence>
<feature type="compositionally biased region" description="Basic and acidic residues" evidence="3">
    <location>
        <begin position="208"/>
        <end position="220"/>
    </location>
</feature>
<feature type="region of interest" description="Disordered" evidence="3">
    <location>
        <begin position="68"/>
        <end position="161"/>
    </location>
</feature>
<dbReference type="AlphaFoldDB" id="A0AAU9K1R2"/>
<keyword evidence="6" id="KW-1185">Reference proteome</keyword>
<comment type="subcellular location">
    <subcellularLocation>
        <location evidence="1">Nucleus</location>
    </subcellularLocation>
</comment>
<evidence type="ECO:0000256" key="3">
    <source>
        <dbReference type="SAM" id="MobiDB-lite"/>
    </source>
</evidence>
<dbReference type="EMBL" id="CAJZBQ010000043">
    <property type="protein sequence ID" value="CAG9327121.1"/>
    <property type="molecule type" value="Genomic_DNA"/>
</dbReference>
<sequence length="319" mass="36732">MEEQEDLYVVESILDKKFSTAQNCWTYLVKWQGYNKEDSTWEPEENLVYIPKILSAFNKEYEAKIAREKKKKQKKLDNLAEKQKSTQKLKSEIVAHTSKEAHKAMKTLDKIDKEDVPVKKQKVESTPQASVREAPNPPKTYTNIKETPSPQNPPKTPTNSNYTYNKIQNGLAKPPPKVYSRPTNNIASAFKSSLEEKSQENEMDIDEDHTNSSKIIDDPINNRDTIHEADEGGNEESIPEFNFLKNIQRRKGDLKLDQPAKILGCRQEKSSIWYAVMFKKRRDGSIPSPNVYTHEELVKQVPYLLSEYLIDKATVLNLT</sequence>
<protein>
    <recommendedName>
        <fullName evidence="4">Chromo domain-containing protein</fullName>
    </recommendedName>
</protein>
<dbReference type="PROSITE" id="PS50013">
    <property type="entry name" value="CHROMO_2"/>
    <property type="match status" value="1"/>
</dbReference>
<evidence type="ECO:0000313" key="5">
    <source>
        <dbReference type="EMBL" id="CAG9327121.1"/>
    </source>
</evidence>
<dbReference type="PANTHER" id="PTHR22812">
    <property type="entry name" value="CHROMOBOX PROTEIN"/>
    <property type="match status" value="1"/>
</dbReference>
<dbReference type="SUPFAM" id="SSF54160">
    <property type="entry name" value="Chromo domain-like"/>
    <property type="match status" value="1"/>
</dbReference>